<reference evidence="1" key="1">
    <citation type="submission" date="2022-02" db="EMBL/GenBank/DDBJ databases">
        <title>Plant Genome Project.</title>
        <authorList>
            <person name="Zhang R.-G."/>
        </authorList>
    </citation>
    <scope>NUCLEOTIDE SEQUENCE</scope>
    <source>
        <strain evidence="1">AT1</strain>
    </source>
</reference>
<protein>
    <submittedName>
        <fullName evidence="1">Uncharacterized protein</fullName>
    </submittedName>
</protein>
<comment type="caution">
    <text evidence="1">The sequence shown here is derived from an EMBL/GenBank/DDBJ whole genome shotgun (WGS) entry which is preliminary data.</text>
</comment>
<proteinExistence type="predicted"/>
<sequence length="122" mass="12207">MAEESGNGGGGEVVDQSEDRGQPMAAEERVQQLLEVVASIGADTMRGGDGNQGREQETAGGDVRCAIEEEPGGLSTEARASPVIEGSSGGVSGSGAIGDDTGPSQTPSRDSAKSKGVTVEEE</sequence>
<organism evidence="1 2">
    <name type="scientific">Rhododendron molle</name>
    <name type="common">Chinese azalea</name>
    <name type="synonym">Azalea mollis</name>
    <dbReference type="NCBI Taxonomy" id="49168"/>
    <lineage>
        <taxon>Eukaryota</taxon>
        <taxon>Viridiplantae</taxon>
        <taxon>Streptophyta</taxon>
        <taxon>Embryophyta</taxon>
        <taxon>Tracheophyta</taxon>
        <taxon>Spermatophyta</taxon>
        <taxon>Magnoliopsida</taxon>
        <taxon>eudicotyledons</taxon>
        <taxon>Gunneridae</taxon>
        <taxon>Pentapetalae</taxon>
        <taxon>asterids</taxon>
        <taxon>Ericales</taxon>
        <taxon>Ericaceae</taxon>
        <taxon>Ericoideae</taxon>
        <taxon>Rhodoreae</taxon>
        <taxon>Rhododendron</taxon>
    </lineage>
</organism>
<name>A0ACC0NRT7_RHOML</name>
<evidence type="ECO:0000313" key="2">
    <source>
        <dbReference type="Proteomes" id="UP001062846"/>
    </source>
</evidence>
<evidence type="ECO:0000313" key="1">
    <source>
        <dbReference type="EMBL" id="KAI8555313.1"/>
    </source>
</evidence>
<gene>
    <name evidence="1" type="ORF">RHMOL_Rhmol05G0165100</name>
</gene>
<dbReference type="Proteomes" id="UP001062846">
    <property type="component" value="Chromosome 5"/>
</dbReference>
<keyword evidence="2" id="KW-1185">Reference proteome</keyword>
<dbReference type="EMBL" id="CM046392">
    <property type="protein sequence ID" value="KAI8555313.1"/>
    <property type="molecule type" value="Genomic_DNA"/>
</dbReference>
<accession>A0ACC0NRT7</accession>